<dbReference type="GO" id="GO:0016614">
    <property type="term" value="F:oxidoreductase activity, acting on CH-OH group of donors"/>
    <property type="evidence" value="ECO:0007669"/>
    <property type="project" value="InterPro"/>
</dbReference>
<evidence type="ECO:0000256" key="1">
    <source>
        <dbReference type="ARBA" id="ARBA00010790"/>
    </source>
</evidence>
<dbReference type="InterPro" id="IPR007867">
    <property type="entry name" value="GMC_OxRtase_C"/>
</dbReference>
<dbReference type="PROSITE" id="PS00624">
    <property type="entry name" value="GMC_OXRED_2"/>
    <property type="match status" value="1"/>
</dbReference>
<evidence type="ECO:0000259" key="3">
    <source>
        <dbReference type="PROSITE" id="PS00624"/>
    </source>
</evidence>
<dbReference type="Pfam" id="PF00732">
    <property type="entry name" value="GMC_oxred_N"/>
    <property type="match status" value="1"/>
</dbReference>
<dbReference type="SUPFAM" id="SSF51905">
    <property type="entry name" value="FAD/NAD(P)-binding domain"/>
    <property type="match status" value="1"/>
</dbReference>
<accession>A0A6A4J4K6</accession>
<dbReference type="AlphaFoldDB" id="A0A6A4J4K6"/>
<keyword evidence="5" id="KW-1185">Reference proteome</keyword>
<protein>
    <recommendedName>
        <fullName evidence="3">Glucose-methanol-choline oxidoreductase N-terminal domain-containing protein</fullName>
    </recommendedName>
</protein>
<dbReference type="InterPro" id="IPR012132">
    <property type="entry name" value="GMC_OxRdtase"/>
</dbReference>
<dbReference type="Gene3D" id="3.50.50.60">
    <property type="entry name" value="FAD/NAD(P)-binding domain"/>
    <property type="match status" value="1"/>
</dbReference>
<dbReference type="PANTHER" id="PTHR11552:SF227">
    <property type="entry name" value="GLUCOSE DEHYDROGENASE [FAD, QUINONE]-LIKE PROTEIN"/>
    <property type="match status" value="1"/>
</dbReference>
<keyword evidence="2" id="KW-0274">FAD</keyword>
<dbReference type="Gene3D" id="3.30.560.10">
    <property type="entry name" value="Glucose Oxidase, domain 3"/>
    <property type="match status" value="1"/>
</dbReference>
<dbReference type="InterPro" id="IPR000172">
    <property type="entry name" value="GMC_OxRdtase_N"/>
</dbReference>
<gene>
    <name evidence="4" type="ORF">GE061_006744</name>
</gene>
<evidence type="ECO:0000256" key="2">
    <source>
        <dbReference type="PIRSR" id="PIRSR000137-2"/>
    </source>
</evidence>
<organism evidence="4 5">
    <name type="scientific">Apolygus lucorum</name>
    <name type="common">Small green plant bug</name>
    <name type="synonym">Lygocoris lucorum</name>
    <dbReference type="NCBI Taxonomy" id="248454"/>
    <lineage>
        <taxon>Eukaryota</taxon>
        <taxon>Metazoa</taxon>
        <taxon>Ecdysozoa</taxon>
        <taxon>Arthropoda</taxon>
        <taxon>Hexapoda</taxon>
        <taxon>Insecta</taxon>
        <taxon>Pterygota</taxon>
        <taxon>Neoptera</taxon>
        <taxon>Paraneoptera</taxon>
        <taxon>Hemiptera</taxon>
        <taxon>Heteroptera</taxon>
        <taxon>Panheteroptera</taxon>
        <taxon>Cimicomorpha</taxon>
        <taxon>Miridae</taxon>
        <taxon>Mirini</taxon>
        <taxon>Apolygus</taxon>
    </lineage>
</organism>
<dbReference type="PANTHER" id="PTHR11552">
    <property type="entry name" value="GLUCOSE-METHANOL-CHOLINE GMC OXIDOREDUCTASE"/>
    <property type="match status" value="1"/>
</dbReference>
<keyword evidence="2" id="KW-0285">Flavoprotein</keyword>
<sequence>MGVVLTSFEITLKIKVLATKNRESCKYLPIPLRWTDFARPDPDLGSVLAQCSLQPRSQRFLENLDKMATAGGWLPAFLGVIAGRFMLGDLGVEKNYIRTTNIPEATYDFVIVGGGSAGAVIANRLSEVDKWKILLLEAGPDENVSTDVPLLALFFQLGDFDWKYQTEKMSTACLGCVNERCLWPRGKVIGGCSTTNFMVYARGNKFDYDNWESLGNPGWKYSSILRYFKKSEDNTNPSLANNAFHGKNGYLTISEANYHTNLRDAVIEGSKEMGYEFHDLNGSNQTGFMVLQGTMRNGKRCSTGKAFLRPASVRNNLHISTRSTVQKILIDPTTKRATGVIFEKNGRVYQVNARKEVIMSAGSIGSPQLMMLSGIGPARHLRDMRIPVHADLPVGMNLQDHIGLGGLLFTIKKGSALDMNDTLTFATQYAEKAGGPLTIPGGLEVIAFVKTKYADPLQDLPDIEFHIGSGGIITDNGDHIYKTFGLSKETYLRMYKDVEHREVLTILPCLLRPRSVGFLKLRSSKPSDHPLIYPNYLTHPDDIKVLVEGVKIAVSLCQTRALKDLDCKLYDSPYPKCGIHVLHSDEYWECMIRHFTQTIYHPVGTCKMGPPSDPGAVVDPRLRVYGVPGLRVIDASIMPKIVSGNTNAPTIMVAERGADFIKEDWLGTSKKLKKVKNKKTSPNAVDIKK</sequence>
<proteinExistence type="inferred from homology"/>
<dbReference type="PIRSF" id="PIRSF000137">
    <property type="entry name" value="Alcohol_oxidase"/>
    <property type="match status" value="1"/>
</dbReference>
<feature type="binding site" evidence="2">
    <location>
        <position position="188"/>
    </location>
    <ligand>
        <name>FAD</name>
        <dbReference type="ChEBI" id="CHEBI:57692"/>
    </ligand>
</feature>
<feature type="binding site" evidence="2">
    <location>
        <begin position="196"/>
        <end position="199"/>
    </location>
    <ligand>
        <name>FAD</name>
        <dbReference type="ChEBI" id="CHEBI:57692"/>
    </ligand>
</feature>
<dbReference type="InterPro" id="IPR036188">
    <property type="entry name" value="FAD/NAD-bd_sf"/>
</dbReference>
<dbReference type="SUPFAM" id="SSF54373">
    <property type="entry name" value="FAD-linked reductases, C-terminal domain"/>
    <property type="match status" value="1"/>
</dbReference>
<comment type="caution">
    <text evidence="4">The sequence shown here is derived from an EMBL/GenBank/DDBJ whole genome shotgun (WGS) entry which is preliminary data.</text>
</comment>
<feature type="domain" description="Glucose-methanol-choline oxidoreductase N-terminal" evidence="3">
    <location>
        <begin position="362"/>
        <end position="376"/>
    </location>
</feature>
<evidence type="ECO:0000313" key="4">
    <source>
        <dbReference type="EMBL" id="KAF6198722.1"/>
    </source>
</evidence>
<dbReference type="Proteomes" id="UP000466442">
    <property type="component" value="Unassembled WGS sequence"/>
</dbReference>
<dbReference type="EMBL" id="WIXP02000015">
    <property type="protein sequence ID" value="KAF6198722.1"/>
    <property type="molecule type" value="Genomic_DNA"/>
</dbReference>
<dbReference type="Pfam" id="PF05199">
    <property type="entry name" value="GMC_oxred_C"/>
    <property type="match status" value="1"/>
</dbReference>
<feature type="binding site" evidence="2">
    <location>
        <position position="325"/>
    </location>
    <ligand>
        <name>FAD</name>
        <dbReference type="ChEBI" id="CHEBI:57692"/>
    </ligand>
</feature>
<comment type="cofactor">
    <cofactor evidence="2">
        <name>FAD</name>
        <dbReference type="ChEBI" id="CHEBI:57692"/>
    </cofactor>
</comment>
<dbReference type="GO" id="GO:0050660">
    <property type="term" value="F:flavin adenine dinucleotide binding"/>
    <property type="evidence" value="ECO:0007669"/>
    <property type="project" value="InterPro"/>
</dbReference>
<dbReference type="OrthoDB" id="269227at2759"/>
<evidence type="ECO:0000313" key="5">
    <source>
        <dbReference type="Proteomes" id="UP000466442"/>
    </source>
</evidence>
<name>A0A6A4J4K6_APOLU</name>
<reference evidence="4" key="1">
    <citation type="journal article" date="2021" name="Mol. Ecol. Resour.">
        <title>Apolygus lucorum genome provides insights into omnivorousness and mesophyll feeding.</title>
        <authorList>
            <person name="Liu Y."/>
            <person name="Liu H."/>
            <person name="Wang H."/>
            <person name="Huang T."/>
            <person name="Liu B."/>
            <person name="Yang B."/>
            <person name="Yin L."/>
            <person name="Li B."/>
            <person name="Zhang Y."/>
            <person name="Zhang S."/>
            <person name="Jiang F."/>
            <person name="Zhang X."/>
            <person name="Ren Y."/>
            <person name="Wang B."/>
            <person name="Wang S."/>
            <person name="Lu Y."/>
            <person name="Wu K."/>
            <person name="Fan W."/>
            <person name="Wang G."/>
        </authorList>
    </citation>
    <scope>NUCLEOTIDE SEQUENCE</scope>
    <source>
        <strain evidence="4">12Hb</strain>
    </source>
</reference>
<comment type="similarity">
    <text evidence="1">Belongs to the GMC oxidoreductase family.</text>
</comment>